<protein>
    <recommendedName>
        <fullName evidence="9">Histone H4</fullName>
    </recommendedName>
</protein>
<comment type="subcellular location">
    <subcellularLocation>
        <location evidence="2">Chromosome</location>
    </subcellularLocation>
    <subcellularLocation>
        <location evidence="1">Nucleus</location>
    </subcellularLocation>
</comment>
<comment type="subunit">
    <text evidence="4 9">The nucleosome is a histone octamer containing two molecules each of H2A, H2B, H3 and H4 assembled in one H3-H4 heterotetramer and two H2A-H2B heterodimers. The octamer wraps approximately 147 bp of DNA.</text>
</comment>
<name>H6V006_EUPOC</name>
<keyword evidence="5 9" id="KW-0158">Chromosome</keyword>
<dbReference type="EMBL" id="JN715069">
    <property type="protein sequence ID" value="AFA26293.1"/>
    <property type="molecule type" value="Genomic_DNA"/>
</dbReference>
<evidence type="ECO:0000256" key="10">
    <source>
        <dbReference type="SAM" id="MobiDB-lite"/>
    </source>
</evidence>
<comment type="similarity">
    <text evidence="3 9">Belongs to the histone H4 family.</text>
</comment>
<dbReference type="CDD" id="cd22912">
    <property type="entry name" value="HFD_H4"/>
    <property type="match status" value="1"/>
</dbReference>
<organism evidence="12">
    <name type="scientific">Euplotoides octocarinatus</name>
    <name type="common">Freshwater ciliate</name>
    <name type="synonym">Euplotes octocarinatus</name>
    <dbReference type="NCBI Taxonomy" id="2716877"/>
    <lineage>
        <taxon>Eukaryota</taxon>
        <taxon>Sar</taxon>
        <taxon>Alveolata</taxon>
        <taxon>Ciliophora</taxon>
        <taxon>Intramacronucleata</taxon>
        <taxon>Spirotrichea</taxon>
        <taxon>Hypotrichia</taxon>
        <taxon>Euplotida</taxon>
        <taxon>Euplotidae</taxon>
        <taxon>Euplotes</taxon>
    </lineage>
</organism>
<evidence type="ECO:0000256" key="9">
    <source>
        <dbReference type="RuleBase" id="RU000528"/>
    </source>
</evidence>
<comment type="function">
    <text evidence="9">Core component of nucleosome. Nucleosomes wrap and compact DNA into chromatin, limiting DNA accessibility to the cellular machineries which require DNA as a template. Histones thereby play a central role in transcription regulation, DNA repair, DNA replication and chromosomal stability. DNA accessibility is regulated via a complex set of post-translational modifications of histones, also called histone code, and nucleosome remodeling.</text>
</comment>
<dbReference type="AlphaFoldDB" id="H6V006"/>
<keyword evidence="6 9" id="KW-0238">DNA-binding</keyword>
<reference evidence="12" key="1">
    <citation type="submission" date="2011-09" db="EMBL/GenBank/DDBJ databases">
        <title>Cloning and analysis of H4A and H4B from Euplotes octocarinatus.</title>
        <authorList>
            <person name="Wang W."/>
            <person name="Yang X."/>
            <person name="Liang A."/>
        </authorList>
    </citation>
    <scope>NUCLEOTIDE SEQUENCE</scope>
</reference>
<dbReference type="GO" id="GO:0003677">
    <property type="term" value="F:DNA binding"/>
    <property type="evidence" value="ECO:0007669"/>
    <property type="project" value="UniProtKB-KW"/>
</dbReference>
<keyword evidence="8 9" id="KW-0544">Nucleosome core</keyword>
<evidence type="ECO:0000256" key="1">
    <source>
        <dbReference type="ARBA" id="ARBA00004123"/>
    </source>
</evidence>
<dbReference type="GO" id="GO:0005634">
    <property type="term" value="C:nucleus"/>
    <property type="evidence" value="ECO:0007669"/>
    <property type="project" value="UniProtKB-SubCell"/>
</dbReference>
<dbReference type="SMART" id="SM00417">
    <property type="entry name" value="H4"/>
    <property type="match status" value="1"/>
</dbReference>
<accession>H6V006</accession>
<proteinExistence type="inferred from homology"/>
<evidence type="ECO:0000259" key="11">
    <source>
        <dbReference type="Pfam" id="PF00808"/>
    </source>
</evidence>
<dbReference type="InterPro" id="IPR003958">
    <property type="entry name" value="CBFA_NFYB_domain"/>
</dbReference>
<dbReference type="Gene3D" id="1.10.20.10">
    <property type="entry name" value="Histone, subunit A"/>
    <property type="match status" value="1"/>
</dbReference>
<dbReference type="PANTHER" id="PTHR10484">
    <property type="entry name" value="HISTONE H4"/>
    <property type="match status" value="1"/>
</dbReference>
<dbReference type="PRINTS" id="PR00623">
    <property type="entry name" value="HISTONEH4"/>
</dbReference>
<feature type="compositionally biased region" description="Basic residues" evidence="10">
    <location>
        <begin position="1"/>
        <end position="15"/>
    </location>
</feature>
<evidence type="ECO:0000256" key="3">
    <source>
        <dbReference type="ARBA" id="ARBA00006564"/>
    </source>
</evidence>
<dbReference type="InterPro" id="IPR009072">
    <property type="entry name" value="Histone-fold"/>
</dbReference>
<evidence type="ECO:0000313" key="12">
    <source>
        <dbReference type="EMBL" id="AFA26293.1"/>
    </source>
</evidence>
<feature type="region of interest" description="Disordered" evidence="10">
    <location>
        <begin position="1"/>
        <end position="24"/>
    </location>
</feature>
<keyword evidence="7 9" id="KW-0539">Nucleus</keyword>
<dbReference type="GO" id="GO:0030527">
    <property type="term" value="F:structural constituent of chromatin"/>
    <property type="evidence" value="ECO:0007669"/>
    <property type="project" value="InterPro"/>
</dbReference>
<dbReference type="InterPro" id="IPR001951">
    <property type="entry name" value="Histone_H4"/>
</dbReference>
<sequence length="127" mass="14439">MVAMKRKSRTKKRGDKSKGKALDDNSYKVSGISDGAIRRLARRGGIKRIAEGVYSEIRTIFTRFVDKLATDSYNYCECAKRKTILPIDVIYALKRQGRNLYGYVYDNDVTGHLGVTHDEEEGSKKKK</sequence>
<evidence type="ECO:0000256" key="6">
    <source>
        <dbReference type="ARBA" id="ARBA00023125"/>
    </source>
</evidence>
<dbReference type="Pfam" id="PF00808">
    <property type="entry name" value="CBFD_NFYB_HMF"/>
    <property type="match status" value="1"/>
</dbReference>
<evidence type="ECO:0000256" key="4">
    <source>
        <dbReference type="ARBA" id="ARBA00011538"/>
    </source>
</evidence>
<evidence type="ECO:0000256" key="8">
    <source>
        <dbReference type="ARBA" id="ARBA00023269"/>
    </source>
</evidence>
<dbReference type="SUPFAM" id="SSF47113">
    <property type="entry name" value="Histone-fold"/>
    <property type="match status" value="1"/>
</dbReference>
<evidence type="ECO:0000256" key="5">
    <source>
        <dbReference type="ARBA" id="ARBA00022454"/>
    </source>
</evidence>
<evidence type="ECO:0000256" key="2">
    <source>
        <dbReference type="ARBA" id="ARBA00004286"/>
    </source>
</evidence>
<dbReference type="GO" id="GO:0046982">
    <property type="term" value="F:protein heterodimerization activity"/>
    <property type="evidence" value="ECO:0007669"/>
    <property type="project" value="InterPro"/>
</dbReference>
<feature type="domain" description="Transcription factor CBF/NF-Y/archaeal histone" evidence="11">
    <location>
        <begin position="36"/>
        <end position="93"/>
    </location>
</feature>
<evidence type="ECO:0000256" key="7">
    <source>
        <dbReference type="ARBA" id="ARBA00023242"/>
    </source>
</evidence>
<dbReference type="GO" id="GO:0000786">
    <property type="term" value="C:nucleosome"/>
    <property type="evidence" value="ECO:0007669"/>
    <property type="project" value="UniProtKB-KW"/>
</dbReference>